<name>A0A2P0ZG76_9CYAN</name>
<dbReference type="AlphaFoldDB" id="A0A2P0ZG76"/>
<organism evidence="1">
    <name type="scientific">[Tolypothrix] sp. PCC 7415</name>
    <dbReference type="NCBI Taxonomy" id="373957"/>
    <lineage>
        <taxon>Bacteria</taxon>
        <taxon>Bacillati</taxon>
        <taxon>Cyanobacteriota</taxon>
        <taxon>Cyanophyceae</taxon>
        <taxon>Nostocales</taxon>
        <taxon>Fortieaceae</taxon>
        <taxon>Roholtiella</taxon>
    </lineage>
</organism>
<dbReference type="EMBL" id="MG373766">
    <property type="protein sequence ID" value="AVH79456.1"/>
    <property type="molecule type" value="Genomic_DNA"/>
</dbReference>
<sequence>MQLLDSLQHQLPIYTPNNVLDVIQDIASNVQFQSNFCISHPAYKPLDLPEEVVTRFQKVPLDLQNKYLSLQLRSFIYGIYYNGSLRNTLTLGKSSSDLLLQQNLENNTLLGVDWEFYQRLHESNSGEGYFDPGWQVLKLEIDGSLVVTKGGLKLHINRDRHLQLPEQSANVGDIVSIRLPRNLIQNGFYVAVGNAGRDSDQQQSHHSQLVRVYFNLAPEGAPAVMKSLTQHLNAASIFFSFKVLYNPADYTRFDSGVLYFERSHYAAVRQVLQTVYAQQLRHFRREIPLFTKFLAPGLGLAEEPNHRFSEQESFGMHRCQIISNGLLAAQRFGDESVDMRVNLILEEFSALGIQLAHPYLNAKSEDIYTPLDLCA</sequence>
<reference evidence="1" key="1">
    <citation type="journal article" date="2018" name="Science">
        <title>Natural noncanonical protein splicing yields products with diverse ?-amino acid residues.</title>
        <authorList>
            <person name="Morinaka B.I."/>
            <person name="Lakis E."/>
            <person name="Verest M."/>
            <person name="Helf M.J."/>
            <person name="Scalvenzi T."/>
            <person name="Vagstad A.L."/>
            <person name="Sims J."/>
            <person name="Sunagawa S."/>
            <person name="Gugger M."/>
            <person name="Piel J."/>
        </authorList>
    </citation>
    <scope>NUCLEOTIDE SEQUENCE</scope>
    <source>
        <strain evidence="1">PCC 7415</strain>
    </source>
</reference>
<accession>A0A2P0ZG76</accession>
<dbReference type="InterPro" id="IPR040871">
    <property type="entry name" value="HopA1"/>
</dbReference>
<proteinExistence type="predicted"/>
<protein>
    <submittedName>
        <fullName evidence="1">Uncharacterized protein</fullName>
    </submittedName>
</protein>
<dbReference type="Pfam" id="PF17914">
    <property type="entry name" value="HopA1"/>
    <property type="match status" value="1"/>
</dbReference>
<evidence type="ECO:0000313" key="1">
    <source>
        <dbReference type="EMBL" id="AVH79456.1"/>
    </source>
</evidence>